<comment type="caution">
    <text evidence="1">The sequence shown here is derived from an EMBL/GenBank/DDBJ whole genome shotgun (WGS) entry which is preliminary data.</text>
</comment>
<protein>
    <submittedName>
        <fullName evidence="1">Uncharacterized protein</fullName>
    </submittedName>
</protein>
<evidence type="ECO:0000313" key="1">
    <source>
        <dbReference type="EMBL" id="EHH01667.1"/>
    </source>
</evidence>
<sequence>MGDGRPISNIFILKDNPSECTVVQPGDCFGFSVCLLFIGY</sequence>
<dbReference type="EMBL" id="AFFY01000005">
    <property type="protein sequence ID" value="EHH01667.1"/>
    <property type="molecule type" value="Genomic_DNA"/>
</dbReference>
<proteinExistence type="predicted"/>
<accession>G5SMA9</accession>
<dbReference type="HOGENOM" id="CLU_3293647_0_0_10"/>
<dbReference type="Proteomes" id="UP000003598">
    <property type="component" value="Unassembled WGS sequence"/>
</dbReference>
<name>G5SMA9_9BACT</name>
<reference evidence="1 2" key="1">
    <citation type="submission" date="2011-03" db="EMBL/GenBank/DDBJ databases">
        <authorList>
            <person name="Weinstock G."/>
            <person name="Sodergren E."/>
            <person name="Clifton S."/>
            <person name="Fulton L."/>
            <person name="Fulton B."/>
            <person name="Courtney L."/>
            <person name="Fronick C."/>
            <person name="Harrison M."/>
            <person name="Strong C."/>
            <person name="Farmer C."/>
            <person name="Delahaunty K."/>
            <person name="Markovic C."/>
            <person name="Hall O."/>
            <person name="Minx P."/>
            <person name="Tomlinson C."/>
            <person name="Mitreva M."/>
            <person name="Hou S."/>
            <person name="Chen J."/>
            <person name="Wollam A."/>
            <person name="Pepin K.H."/>
            <person name="Johnson M."/>
            <person name="Bhonagiri V."/>
            <person name="Zhang X."/>
            <person name="Suruliraj S."/>
            <person name="Warren W."/>
            <person name="Chinwalla A."/>
            <person name="Mardis E.R."/>
            <person name="Wilson R.K."/>
        </authorList>
    </citation>
    <scope>NUCLEOTIDE SEQUENCE [LARGE SCALE GENOMIC DNA]</scope>
    <source>
        <strain evidence="1 2">YIT 11840</strain>
    </source>
</reference>
<gene>
    <name evidence="1" type="ORF">HMPREF9441_00483</name>
</gene>
<dbReference type="AlphaFoldDB" id="G5SMA9"/>
<keyword evidence="2" id="KW-1185">Reference proteome</keyword>
<evidence type="ECO:0000313" key="2">
    <source>
        <dbReference type="Proteomes" id="UP000003598"/>
    </source>
</evidence>
<organism evidence="1 2">
    <name type="scientific">Paraprevotella clara YIT 11840</name>
    <dbReference type="NCBI Taxonomy" id="762968"/>
    <lineage>
        <taxon>Bacteria</taxon>
        <taxon>Pseudomonadati</taxon>
        <taxon>Bacteroidota</taxon>
        <taxon>Bacteroidia</taxon>
        <taxon>Bacteroidales</taxon>
        <taxon>Prevotellaceae</taxon>
        <taxon>Paraprevotella</taxon>
    </lineage>
</organism>